<accession>A0A437SWS8</accession>
<feature type="transmembrane region" description="Helical" evidence="1">
    <location>
        <begin position="72"/>
        <end position="93"/>
    </location>
</feature>
<dbReference type="EMBL" id="RXIA01000005">
    <property type="protein sequence ID" value="RVU71373.1"/>
    <property type="molecule type" value="Genomic_DNA"/>
</dbReference>
<protein>
    <submittedName>
        <fullName evidence="2">Uncharacterized protein</fullName>
    </submittedName>
</protein>
<dbReference type="RefSeq" id="WP_103661769.1">
    <property type="nucleotide sequence ID" value="NZ_ML136874.1"/>
</dbReference>
<feature type="transmembrane region" description="Helical" evidence="1">
    <location>
        <begin position="12"/>
        <end position="33"/>
    </location>
</feature>
<name>A0A437SWS8_9LACO</name>
<evidence type="ECO:0000313" key="3">
    <source>
        <dbReference type="Proteomes" id="UP000288291"/>
    </source>
</evidence>
<evidence type="ECO:0000313" key="2">
    <source>
        <dbReference type="EMBL" id="RVU71373.1"/>
    </source>
</evidence>
<proteinExistence type="predicted"/>
<dbReference type="Proteomes" id="UP000288291">
    <property type="component" value="Unassembled WGS sequence"/>
</dbReference>
<keyword evidence="1" id="KW-0472">Membrane</keyword>
<comment type="caution">
    <text evidence="2">The sequence shown here is derived from an EMBL/GenBank/DDBJ whole genome shotgun (WGS) entry which is preliminary data.</text>
</comment>
<feature type="transmembrane region" description="Helical" evidence="1">
    <location>
        <begin position="45"/>
        <end position="65"/>
    </location>
</feature>
<dbReference type="AlphaFoldDB" id="A0A437SWS8"/>
<keyword evidence="3" id="KW-1185">Reference proteome</keyword>
<keyword evidence="1" id="KW-0812">Transmembrane</keyword>
<organism evidence="2 3">
    <name type="scientific">Lactobacillus xujianguonis</name>
    <dbReference type="NCBI Taxonomy" id="2495899"/>
    <lineage>
        <taxon>Bacteria</taxon>
        <taxon>Bacillati</taxon>
        <taxon>Bacillota</taxon>
        <taxon>Bacilli</taxon>
        <taxon>Lactobacillales</taxon>
        <taxon>Lactobacillaceae</taxon>
        <taxon>Lactobacillus</taxon>
    </lineage>
</organism>
<keyword evidence="1" id="KW-1133">Transmembrane helix</keyword>
<evidence type="ECO:0000256" key="1">
    <source>
        <dbReference type="SAM" id="Phobius"/>
    </source>
</evidence>
<reference evidence="2 3" key="1">
    <citation type="submission" date="2018-12" db="EMBL/GenBank/DDBJ databases">
        <authorList>
            <person name="Meng J."/>
        </authorList>
    </citation>
    <scope>NUCLEOTIDE SEQUENCE [LARGE SCALE GENOMIC DNA]</scope>
    <source>
        <strain evidence="2 3">HT111-2</strain>
    </source>
</reference>
<sequence length="170" mass="19559">MMRMKKKKNDTVKITWIMTAVYWVVGLLCMFWGKLEQGKGTNNVYALSLLIILVLPLLFSILLSLKVKPPRLICNPLVTVIYLLVVIAAGMAYRFQNIIGYFFPLILFVLMAVLAVFYALVKTVRNKKKGKYYFIDDKDQKECQSFWDAYKQYYVTGLAYGIIDGLLTAN</sequence>
<feature type="transmembrane region" description="Helical" evidence="1">
    <location>
        <begin position="99"/>
        <end position="121"/>
    </location>
</feature>
<gene>
    <name evidence="2" type="ORF">EJK17_02735</name>
</gene>